<keyword evidence="3" id="KW-0540">Nuclease</keyword>
<dbReference type="InterPro" id="IPR008201">
    <property type="entry name" value="HepT-like"/>
</dbReference>
<dbReference type="GO" id="GO:0016787">
    <property type="term" value="F:hydrolase activity"/>
    <property type="evidence" value="ECO:0007669"/>
    <property type="project" value="UniProtKB-KW"/>
</dbReference>
<dbReference type="GO" id="GO:0004540">
    <property type="term" value="F:RNA nuclease activity"/>
    <property type="evidence" value="ECO:0007669"/>
    <property type="project" value="InterPro"/>
</dbReference>
<evidence type="ECO:0000256" key="3">
    <source>
        <dbReference type="ARBA" id="ARBA00022722"/>
    </source>
</evidence>
<evidence type="ECO:0000256" key="2">
    <source>
        <dbReference type="ARBA" id="ARBA00022649"/>
    </source>
</evidence>
<keyword evidence="2" id="KW-1277">Toxin-antitoxin system</keyword>
<evidence type="ECO:0000313" key="6">
    <source>
        <dbReference type="EMBL" id="QNO47005.1"/>
    </source>
</evidence>
<evidence type="ECO:0000256" key="5">
    <source>
        <dbReference type="ARBA" id="ARBA00024207"/>
    </source>
</evidence>
<comment type="similarity">
    <text evidence="5">Belongs to the HepT RNase toxin family.</text>
</comment>
<keyword evidence="1" id="KW-0597">Phosphoprotein</keyword>
<proteinExistence type="inferred from homology"/>
<sequence length="54" mass="6888">MVEKLKEMRRFRNVMVHRYDKVDDIRVYYVVWDRLGDLYEFKEEVPRVFEERGF</sequence>
<keyword evidence="4" id="KW-0378">Hydrolase</keyword>
<reference evidence="6" key="1">
    <citation type="submission" date="2020-06" db="EMBL/GenBank/DDBJ databases">
        <title>Unique genomic features of the anaerobic methanotrophic archaea.</title>
        <authorList>
            <person name="Chadwick G.L."/>
            <person name="Skennerton C.T."/>
            <person name="Laso-Perez R."/>
            <person name="Leu A.O."/>
            <person name="Speth D.R."/>
            <person name="Yu H."/>
            <person name="Morgan-Lang C."/>
            <person name="Hatzenpichler R."/>
            <person name="Goudeau D."/>
            <person name="Malmstrom R."/>
            <person name="Brazelton W.J."/>
            <person name="Woyke T."/>
            <person name="Hallam S.J."/>
            <person name="Tyson G.W."/>
            <person name="Wegener G."/>
            <person name="Boetius A."/>
            <person name="Orphan V."/>
        </authorList>
    </citation>
    <scope>NUCLEOTIDE SEQUENCE</scope>
</reference>
<name>A0A7G9YG71_9EURY</name>
<evidence type="ECO:0000256" key="4">
    <source>
        <dbReference type="ARBA" id="ARBA00022801"/>
    </source>
</evidence>
<dbReference type="Pfam" id="PF01934">
    <property type="entry name" value="HepT-like"/>
    <property type="match status" value="1"/>
</dbReference>
<dbReference type="AlphaFoldDB" id="A0A7G9YG71"/>
<accession>A0A7G9YG71</accession>
<dbReference type="GO" id="GO:0110001">
    <property type="term" value="C:toxin-antitoxin complex"/>
    <property type="evidence" value="ECO:0007669"/>
    <property type="project" value="InterPro"/>
</dbReference>
<organism evidence="6">
    <name type="scientific">Candidatus Methanogaster sp. ANME-2c ERB4</name>
    <dbReference type="NCBI Taxonomy" id="2759911"/>
    <lineage>
        <taxon>Archaea</taxon>
        <taxon>Methanobacteriati</taxon>
        <taxon>Methanobacteriota</taxon>
        <taxon>Stenosarchaea group</taxon>
        <taxon>Methanomicrobia</taxon>
        <taxon>Methanosarcinales</taxon>
        <taxon>ANME-2 cluster</taxon>
        <taxon>Candidatus Methanogasteraceae</taxon>
        <taxon>Candidatus Methanogaster</taxon>
    </lineage>
</organism>
<evidence type="ECO:0000256" key="1">
    <source>
        <dbReference type="ARBA" id="ARBA00022553"/>
    </source>
</evidence>
<dbReference type="Gene3D" id="1.20.120.580">
    <property type="entry name" value="bsu32300-like"/>
    <property type="match status" value="1"/>
</dbReference>
<dbReference type="EMBL" id="MT631237">
    <property type="protein sequence ID" value="QNO47005.1"/>
    <property type="molecule type" value="Genomic_DNA"/>
</dbReference>
<gene>
    <name evidence="6" type="ORF">JMDIOONB_00017</name>
</gene>
<protein>
    <recommendedName>
        <fullName evidence="7">DUF86 domain-containing protein</fullName>
    </recommendedName>
</protein>
<evidence type="ECO:0008006" key="7">
    <source>
        <dbReference type="Google" id="ProtNLM"/>
    </source>
</evidence>
<dbReference type="InterPro" id="IPR037038">
    <property type="entry name" value="HepT-like_sf"/>
</dbReference>